<keyword evidence="4 7" id="KW-0812">Transmembrane</keyword>
<sequence length="414" mass="43606">MNVPLPFLIPSYRAYWAARLFSTIAGMMMVIVIGWQVYDIARQTMPLREAALLLGFIGLVQFIPLLFLSLLVGVIADRVDRRYIARAAVALELLCAATLAGLAATDSITIPALFIVAAILGVGRALAGPSLSALAPNLVPRAQLPTAIALGSIAWQTGAVLGPPLGAYLYAVSATTAYGTAAVMFAASLTALFAIRPVPRPAPSTMSPWRSLMQGLGYVRHNRIVLGAISLDLFAVLLGGATAMLPLYARDVLHVGVEGLGPLRAAPALGAAITALSLAFRPLSRNVGPIMFVCVALFGIATIVFGTSRSMPLSLAALTVLGAADMISVYVRSSLIQLHTPDEMRGRVSSVSGLFISASNELGEFESGITAAWFGPVEAVVIGGVGAIVITFLWAWRFPELRLADRFDPPDSRP</sequence>
<dbReference type="PANTHER" id="PTHR23513:SF9">
    <property type="entry name" value="ENTEROBACTIN EXPORTER ENTS"/>
    <property type="match status" value="1"/>
</dbReference>
<dbReference type="GO" id="GO:0022857">
    <property type="term" value="F:transmembrane transporter activity"/>
    <property type="evidence" value="ECO:0007669"/>
    <property type="project" value="InterPro"/>
</dbReference>
<name>A0A841LD12_9SPHN</name>
<feature type="transmembrane region" description="Helical" evidence="7">
    <location>
        <begin position="224"/>
        <end position="249"/>
    </location>
</feature>
<evidence type="ECO:0000256" key="4">
    <source>
        <dbReference type="ARBA" id="ARBA00022692"/>
    </source>
</evidence>
<dbReference type="RefSeq" id="WP_184198778.1">
    <property type="nucleotide sequence ID" value="NZ_JACIIV010000012.1"/>
</dbReference>
<feature type="transmembrane region" description="Helical" evidence="7">
    <location>
        <begin position="50"/>
        <end position="76"/>
    </location>
</feature>
<evidence type="ECO:0000256" key="6">
    <source>
        <dbReference type="ARBA" id="ARBA00023136"/>
    </source>
</evidence>
<feature type="transmembrane region" description="Helical" evidence="7">
    <location>
        <begin position="177"/>
        <end position="195"/>
    </location>
</feature>
<organism evidence="9 10">
    <name type="scientific">Polymorphobacter multimanifer</name>
    <dbReference type="NCBI Taxonomy" id="1070431"/>
    <lineage>
        <taxon>Bacteria</taxon>
        <taxon>Pseudomonadati</taxon>
        <taxon>Pseudomonadota</taxon>
        <taxon>Alphaproteobacteria</taxon>
        <taxon>Sphingomonadales</taxon>
        <taxon>Sphingosinicellaceae</taxon>
        <taxon>Polymorphobacter</taxon>
    </lineage>
</organism>
<dbReference type="Gene3D" id="1.20.1250.20">
    <property type="entry name" value="MFS general substrate transporter like domains"/>
    <property type="match status" value="1"/>
</dbReference>
<evidence type="ECO:0000256" key="5">
    <source>
        <dbReference type="ARBA" id="ARBA00022989"/>
    </source>
</evidence>
<keyword evidence="5 7" id="KW-1133">Transmembrane helix</keyword>
<dbReference type="InterPro" id="IPR036259">
    <property type="entry name" value="MFS_trans_sf"/>
</dbReference>
<dbReference type="GO" id="GO:0005886">
    <property type="term" value="C:plasma membrane"/>
    <property type="evidence" value="ECO:0007669"/>
    <property type="project" value="UniProtKB-SubCell"/>
</dbReference>
<evidence type="ECO:0000256" key="7">
    <source>
        <dbReference type="SAM" id="Phobius"/>
    </source>
</evidence>
<reference evidence="9 10" key="1">
    <citation type="submission" date="2020-08" db="EMBL/GenBank/DDBJ databases">
        <title>Genomic Encyclopedia of Type Strains, Phase IV (KMG-IV): sequencing the most valuable type-strain genomes for metagenomic binning, comparative biology and taxonomic classification.</title>
        <authorList>
            <person name="Goeker M."/>
        </authorList>
    </citation>
    <scope>NUCLEOTIDE SEQUENCE [LARGE SCALE GENOMIC DNA]</scope>
    <source>
        <strain evidence="9 10">DSM 102189</strain>
    </source>
</reference>
<feature type="transmembrane region" description="Helical" evidence="7">
    <location>
        <begin position="372"/>
        <end position="396"/>
    </location>
</feature>
<feature type="transmembrane region" description="Helical" evidence="7">
    <location>
        <begin position="108"/>
        <end position="127"/>
    </location>
</feature>
<keyword evidence="2" id="KW-0813">Transport</keyword>
<evidence type="ECO:0000256" key="1">
    <source>
        <dbReference type="ARBA" id="ARBA00004651"/>
    </source>
</evidence>
<comment type="caution">
    <text evidence="9">The sequence shown here is derived from an EMBL/GenBank/DDBJ whole genome shotgun (WGS) entry which is preliminary data.</text>
</comment>
<dbReference type="Proteomes" id="UP000538147">
    <property type="component" value="Unassembled WGS sequence"/>
</dbReference>
<dbReference type="AlphaFoldDB" id="A0A841LD12"/>
<feature type="transmembrane region" description="Helical" evidence="7">
    <location>
        <begin position="287"/>
        <end position="307"/>
    </location>
</feature>
<feature type="transmembrane region" description="Helical" evidence="7">
    <location>
        <begin position="83"/>
        <end position="102"/>
    </location>
</feature>
<evidence type="ECO:0000259" key="8">
    <source>
        <dbReference type="PROSITE" id="PS50850"/>
    </source>
</evidence>
<feature type="transmembrane region" description="Helical" evidence="7">
    <location>
        <begin position="20"/>
        <end position="38"/>
    </location>
</feature>
<dbReference type="PANTHER" id="PTHR23513">
    <property type="entry name" value="INTEGRAL MEMBRANE EFFLUX PROTEIN-RELATED"/>
    <property type="match status" value="1"/>
</dbReference>
<dbReference type="SUPFAM" id="SSF103473">
    <property type="entry name" value="MFS general substrate transporter"/>
    <property type="match status" value="1"/>
</dbReference>
<gene>
    <name evidence="9" type="ORF">FHS79_001884</name>
</gene>
<dbReference type="Pfam" id="PF05977">
    <property type="entry name" value="MFS_3"/>
    <property type="match status" value="1"/>
</dbReference>
<evidence type="ECO:0000313" key="9">
    <source>
        <dbReference type="EMBL" id="MBB6227705.1"/>
    </source>
</evidence>
<accession>A0A841LD12</accession>
<evidence type="ECO:0000256" key="2">
    <source>
        <dbReference type="ARBA" id="ARBA00022448"/>
    </source>
</evidence>
<feature type="transmembrane region" description="Helical" evidence="7">
    <location>
        <begin position="261"/>
        <end position="280"/>
    </location>
</feature>
<keyword evidence="3" id="KW-1003">Cell membrane</keyword>
<dbReference type="CDD" id="cd06173">
    <property type="entry name" value="MFS_MefA_like"/>
    <property type="match status" value="1"/>
</dbReference>
<dbReference type="InterPro" id="IPR020846">
    <property type="entry name" value="MFS_dom"/>
</dbReference>
<proteinExistence type="predicted"/>
<feature type="domain" description="Major facilitator superfamily (MFS) profile" evidence="8">
    <location>
        <begin position="1"/>
        <end position="199"/>
    </location>
</feature>
<evidence type="ECO:0000256" key="3">
    <source>
        <dbReference type="ARBA" id="ARBA00022475"/>
    </source>
</evidence>
<dbReference type="EMBL" id="JACIIV010000012">
    <property type="protein sequence ID" value="MBB6227705.1"/>
    <property type="molecule type" value="Genomic_DNA"/>
</dbReference>
<comment type="subcellular location">
    <subcellularLocation>
        <location evidence="1">Cell membrane</location>
        <topology evidence="1">Multi-pass membrane protein</topology>
    </subcellularLocation>
</comment>
<keyword evidence="6 7" id="KW-0472">Membrane</keyword>
<protein>
    <submittedName>
        <fullName evidence="9">MFS family permease</fullName>
    </submittedName>
</protein>
<keyword evidence="10" id="KW-1185">Reference proteome</keyword>
<dbReference type="PROSITE" id="PS50850">
    <property type="entry name" value="MFS"/>
    <property type="match status" value="1"/>
</dbReference>
<dbReference type="InterPro" id="IPR010290">
    <property type="entry name" value="TM_effector"/>
</dbReference>
<evidence type="ECO:0000313" key="10">
    <source>
        <dbReference type="Proteomes" id="UP000538147"/>
    </source>
</evidence>